<dbReference type="Gene3D" id="1.10.1780.10">
    <property type="entry name" value="Clp, N-terminal domain"/>
    <property type="match status" value="2"/>
</dbReference>
<protein>
    <submittedName>
        <fullName evidence="3">Clp protease</fullName>
    </submittedName>
</protein>
<keyword evidence="4" id="KW-1185">Reference proteome</keyword>
<comment type="caution">
    <text evidence="3">The sequence shown here is derived from an EMBL/GenBank/DDBJ whole genome shotgun (WGS) entry which is preliminary data.</text>
</comment>
<dbReference type="InterPro" id="IPR004176">
    <property type="entry name" value="Clp_R_N"/>
</dbReference>
<dbReference type="Pfam" id="PF02861">
    <property type="entry name" value="Clp_N"/>
    <property type="match status" value="2"/>
</dbReference>
<evidence type="ECO:0000313" key="4">
    <source>
        <dbReference type="Proteomes" id="UP000587462"/>
    </source>
</evidence>
<dbReference type="AlphaFoldDB" id="A0A7Y7B025"/>
<evidence type="ECO:0000259" key="2">
    <source>
        <dbReference type="PROSITE" id="PS51903"/>
    </source>
</evidence>
<evidence type="ECO:0000256" key="1">
    <source>
        <dbReference type="PROSITE-ProRule" id="PRU01251"/>
    </source>
</evidence>
<accession>A0A7Y7B025</accession>
<dbReference type="PANTHER" id="PTHR47016:SF5">
    <property type="entry name" value="CLP DOMAIN SUPERFAMILY PROTEIN"/>
    <property type="match status" value="1"/>
</dbReference>
<dbReference type="EMBL" id="JABBXF010000001">
    <property type="protein sequence ID" value="NVK76181.1"/>
    <property type="molecule type" value="Genomic_DNA"/>
</dbReference>
<keyword evidence="3" id="KW-0645">Protease</keyword>
<dbReference type="SUPFAM" id="SSF81923">
    <property type="entry name" value="Double Clp-N motif"/>
    <property type="match status" value="2"/>
</dbReference>
<feature type="domain" description="Clp R" evidence="2">
    <location>
        <begin position="2"/>
        <end position="194"/>
    </location>
</feature>
<dbReference type="Proteomes" id="UP000587462">
    <property type="component" value="Unassembled WGS sequence"/>
</dbReference>
<evidence type="ECO:0000313" key="3">
    <source>
        <dbReference type="EMBL" id="NVK76181.1"/>
    </source>
</evidence>
<keyword evidence="3" id="KW-0378">Hydrolase</keyword>
<dbReference type="RefSeq" id="WP_171077970.1">
    <property type="nucleotide sequence ID" value="NZ_BNBU01000007.1"/>
</dbReference>
<sequence>MFERFTKEARTVVVLAQEEARMLNHSWIGSEHLLLGIASRAGAPGAATLERLGVTPAACRAAMVPASAGELDEQDAAALSAIGIDLDAVRDRAEEVFGPGALDHAATPEQSRGRWRKAAKGAPKGHIPFTPRAKKVLERSLREALARKDNFIGTQHVLLGILDPADHPTAALLARLGTDMEAVRAGLLAELEQAA</sequence>
<keyword evidence="1" id="KW-0677">Repeat</keyword>
<dbReference type="GO" id="GO:0006508">
    <property type="term" value="P:proteolysis"/>
    <property type="evidence" value="ECO:0007669"/>
    <property type="project" value="UniProtKB-KW"/>
</dbReference>
<dbReference type="InterPro" id="IPR036628">
    <property type="entry name" value="Clp_N_dom_sf"/>
</dbReference>
<dbReference type="PROSITE" id="PS51903">
    <property type="entry name" value="CLP_R"/>
    <property type="match status" value="1"/>
</dbReference>
<dbReference type="PANTHER" id="PTHR47016">
    <property type="entry name" value="ATP-DEPENDENT CLP PROTEASE ATP-BINDING SUBUNIT CLPT1, CHLOROPLASTIC"/>
    <property type="match status" value="1"/>
</dbReference>
<proteinExistence type="predicted"/>
<dbReference type="GO" id="GO:0008233">
    <property type="term" value="F:peptidase activity"/>
    <property type="evidence" value="ECO:0007669"/>
    <property type="project" value="UniProtKB-KW"/>
</dbReference>
<gene>
    <name evidence="3" type="ORF">HG542_00745</name>
</gene>
<name>A0A7Y7B025_STRMO</name>
<reference evidence="3 4" key="1">
    <citation type="submission" date="2020-04" db="EMBL/GenBank/DDBJ databases">
        <title>Draft Genome Sequence of Streptomyces morookaense DSM 40503, an 8-azaguanine-producing strain.</title>
        <authorList>
            <person name="Qi J."/>
            <person name="Gao J.-M."/>
        </authorList>
    </citation>
    <scope>NUCLEOTIDE SEQUENCE [LARGE SCALE GENOMIC DNA]</scope>
    <source>
        <strain evidence="3 4">DSM 40503</strain>
    </source>
</reference>
<dbReference type="InterPro" id="IPR044217">
    <property type="entry name" value="CLPT1/2"/>
</dbReference>
<organism evidence="3 4">
    <name type="scientific">Streptomyces morookaense</name>
    <name type="common">Streptoverticillium morookaense</name>
    <dbReference type="NCBI Taxonomy" id="1970"/>
    <lineage>
        <taxon>Bacteria</taxon>
        <taxon>Bacillati</taxon>
        <taxon>Actinomycetota</taxon>
        <taxon>Actinomycetes</taxon>
        <taxon>Kitasatosporales</taxon>
        <taxon>Streptomycetaceae</taxon>
        <taxon>Streptomyces</taxon>
    </lineage>
</organism>